<accession>A0AAV0GGA1</accession>
<feature type="compositionally biased region" description="Basic and acidic residues" evidence="5">
    <location>
        <begin position="47"/>
        <end position="63"/>
    </location>
</feature>
<name>A0AAV0GGA1_9ASTE</name>
<dbReference type="InterPro" id="IPR038765">
    <property type="entry name" value="Papain-like_cys_pep_sf"/>
</dbReference>
<dbReference type="Proteomes" id="UP001152523">
    <property type="component" value="Unassembled WGS sequence"/>
</dbReference>
<dbReference type="PANTHER" id="PTHR12606">
    <property type="entry name" value="SENTRIN/SUMO-SPECIFIC PROTEASE"/>
    <property type="match status" value="1"/>
</dbReference>
<keyword evidence="3" id="KW-0378">Hydrolase</keyword>
<keyword evidence="8" id="KW-1185">Reference proteome</keyword>
<comment type="similarity">
    <text evidence="1">Belongs to the peptidase C48 family.</text>
</comment>
<keyword evidence="2" id="KW-0645">Protease</keyword>
<dbReference type="PROSITE" id="PS50600">
    <property type="entry name" value="ULP_PROTEASE"/>
    <property type="match status" value="1"/>
</dbReference>
<dbReference type="SUPFAM" id="SSF54001">
    <property type="entry name" value="Cysteine proteinases"/>
    <property type="match status" value="1"/>
</dbReference>
<dbReference type="PANTHER" id="PTHR12606:SF1">
    <property type="entry name" value="UBIQUITIN-LIKE-SPECIFIC PROTEASE 1A"/>
    <property type="match status" value="1"/>
</dbReference>
<evidence type="ECO:0000256" key="3">
    <source>
        <dbReference type="ARBA" id="ARBA00022801"/>
    </source>
</evidence>
<dbReference type="AlphaFoldDB" id="A0AAV0GGA1"/>
<feature type="domain" description="Ubiquitin-like protease family profile" evidence="6">
    <location>
        <begin position="201"/>
        <end position="367"/>
    </location>
</feature>
<feature type="compositionally biased region" description="Basic and acidic residues" evidence="5">
    <location>
        <begin position="105"/>
        <end position="118"/>
    </location>
</feature>
<sequence>MKISKVGVEVEQSVFSPMKERCSAPRKSPRFKSKHNEMEGNNEQPDGESRGRQKTVAEVEKPTFTHRKKLFGSVPRRSPQHISKDTLGQANAHSHDMDMNEEEDKSLAEPKNGKEQSIDHMENERVEGKEKQGCDVVFVNEKRTGMKAKSPLNVQRMTRSVAEKRKEQSANMMMFCILVENCLGEMNSIKQDAEIFGFQTKSIFNKEVCRLVINFEQVSNSVVEIWARHLHEKMEADGGDMPVQFGTSAAIAIPKKASHQAITRRSQYIADLLDISLPGQMTLIPYNTGNHWVLVAIDMMAQTVYYLDSIGGIPTKDLEEIVNQGVTINHAQKSKTRLNLKWVRVMCPKQTGVVECGYFLMKYMKDIVSDVNLLKRNFSTIKEYTEDDILRVREEWALYAATLIKNLQADPTKA</sequence>
<evidence type="ECO:0000256" key="1">
    <source>
        <dbReference type="ARBA" id="ARBA00005234"/>
    </source>
</evidence>
<evidence type="ECO:0000259" key="6">
    <source>
        <dbReference type="PROSITE" id="PS50600"/>
    </source>
</evidence>
<gene>
    <name evidence="7" type="ORF">CEPIT_LOCUS43388</name>
</gene>
<protein>
    <recommendedName>
        <fullName evidence="6">Ubiquitin-like protease family profile domain-containing protein</fullName>
    </recommendedName>
</protein>
<dbReference type="InterPro" id="IPR003653">
    <property type="entry name" value="Peptidase_C48_C"/>
</dbReference>
<feature type="region of interest" description="Disordered" evidence="5">
    <location>
        <begin position="1"/>
        <end position="118"/>
    </location>
</feature>
<dbReference type="Pfam" id="PF02902">
    <property type="entry name" value="Peptidase_C48"/>
    <property type="match status" value="1"/>
</dbReference>
<dbReference type="EMBL" id="CAMAPF010001119">
    <property type="protein sequence ID" value="CAH9146981.1"/>
    <property type="molecule type" value="Genomic_DNA"/>
</dbReference>
<dbReference type="GO" id="GO:0005634">
    <property type="term" value="C:nucleus"/>
    <property type="evidence" value="ECO:0007669"/>
    <property type="project" value="TreeGrafter"/>
</dbReference>
<proteinExistence type="inferred from homology"/>
<organism evidence="7 8">
    <name type="scientific">Cuscuta epithymum</name>
    <dbReference type="NCBI Taxonomy" id="186058"/>
    <lineage>
        <taxon>Eukaryota</taxon>
        <taxon>Viridiplantae</taxon>
        <taxon>Streptophyta</taxon>
        <taxon>Embryophyta</taxon>
        <taxon>Tracheophyta</taxon>
        <taxon>Spermatophyta</taxon>
        <taxon>Magnoliopsida</taxon>
        <taxon>eudicotyledons</taxon>
        <taxon>Gunneridae</taxon>
        <taxon>Pentapetalae</taxon>
        <taxon>asterids</taxon>
        <taxon>lamiids</taxon>
        <taxon>Solanales</taxon>
        <taxon>Convolvulaceae</taxon>
        <taxon>Cuscuteae</taxon>
        <taxon>Cuscuta</taxon>
        <taxon>Cuscuta subgen. Cuscuta</taxon>
    </lineage>
</organism>
<evidence type="ECO:0000256" key="5">
    <source>
        <dbReference type="SAM" id="MobiDB-lite"/>
    </source>
</evidence>
<evidence type="ECO:0000256" key="4">
    <source>
        <dbReference type="ARBA" id="ARBA00022807"/>
    </source>
</evidence>
<comment type="caution">
    <text evidence="7">The sequence shown here is derived from an EMBL/GenBank/DDBJ whole genome shotgun (WGS) entry which is preliminary data.</text>
</comment>
<dbReference type="GO" id="GO:0016929">
    <property type="term" value="F:deSUMOylase activity"/>
    <property type="evidence" value="ECO:0007669"/>
    <property type="project" value="TreeGrafter"/>
</dbReference>
<dbReference type="GO" id="GO:0006508">
    <property type="term" value="P:proteolysis"/>
    <property type="evidence" value="ECO:0007669"/>
    <property type="project" value="UniProtKB-KW"/>
</dbReference>
<dbReference type="GO" id="GO:0016926">
    <property type="term" value="P:protein desumoylation"/>
    <property type="evidence" value="ECO:0007669"/>
    <property type="project" value="TreeGrafter"/>
</dbReference>
<dbReference type="Gene3D" id="3.40.395.10">
    <property type="entry name" value="Adenoviral Proteinase, Chain A"/>
    <property type="match status" value="1"/>
</dbReference>
<keyword evidence="4" id="KW-0788">Thiol protease</keyword>
<evidence type="ECO:0000313" key="8">
    <source>
        <dbReference type="Proteomes" id="UP001152523"/>
    </source>
</evidence>
<reference evidence="7" key="1">
    <citation type="submission" date="2022-07" db="EMBL/GenBank/DDBJ databases">
        <authorList>
            <person name="Macas J."/>
            <person name="Novak P."/>
            <person name="Neumann P."/>
        </authorList>
    </citation>
    <scope>NUCLEOTIDE SEQUENCE</scope>
</reference>
<evidence type="ECO:0000313" key="7">
    <source>
        <dbReference type="EMBL" id="CAH9146981.1"/>
    </source>
</evidence>
<evidence type="ECO:0000256" key="2">
    <source>
        <dbReference type="ARBA" id="ARBA00022670"/>
    </source>
</evidence>